<comment type="caution">
    <text evidence="12">The sequence shown here is derived from an EMBL/GenBank/DDBJ whole genome shotgun (WGS) entry which is preliminary data.</text>
</comment>
<dbReference type="GO" id="GO:0016301">
    <property type="term" value="F:kinase activity"/>
    <property type="evidence" value="ECO:0007669"/>
    <property type="project" value="UniProtKB-KW"/>
</dbReference>
<evidence type="ECO:0000256" key="4">
    <source>
        <dbReference type="ARBA" id="ARBA00022553"/>
    </source>
</evidence>
<keyword evidence="7" id="KW-0418">Kinase</keyword>
<keyword evidence="12" id="KW-0762">Sugar transport</keyword>
<dbReference type="GO" id="GO:0009401">
    <property type="term" value="P:phosphoenolpyruvate-dependent sugar phosphotransferase system"/>
    <property type="evidence" value="ECO:0007669"/>
    <property type="project" value="UniProtKB-KW"/>
</dbReference>
<organism evidence="12 13">
    <name type="scientific">Brotocaccenecus cirricatena</name>
    <dbReference type="NCBI Taxonomy" id="3064195"/>
    <lineage>
        <taxon>Bacteria</taxon>
        <taxon>Bacillati</taxon>
        <taxon>Bacillota</taxon>
        <taxon>Clostridia</taxon>
        <taxon>Eubacteriales</taxon>
        <taxon>Oscillospiraceae</taxon>
        <taxon>Brotocaccenecus</taxon>
    </lineage>
</organism>
<keyword evidence="13" id="KW-1185">Reference proteome</keyword>
<evidence type="ECO:0000313" key="12">
    <source>
        <dbReference type="EMBL" id="MCC2129134.1"/>
    </source>
</evidence>
<dbReference type="PANTHER" id="PTHR36203:SF1">
    <property type="entry name" value="ASCORBATE-SPECIFIC PTS SYSTEM EIIA COMPONENT"/>
    <property type="match status" value="1"/>
</dbReference>
<dbReference type="Gene3D" id="3.40.930.10">
    <property type="entry name" value="Mannitol-specific EII, Chain A"/>
    <property type="match status" value="1"/>
</dbReference>
<evidence type="ECO:0000256" key="7">
    <source>
        <dbReference type="ARBA" id="ARBA00022777"/>
    </source>
</evidence>
<evidence type="ECO:0000256" key="10">
    <source>
        <dbReference type="ARBA" id="ARBA00042072"/>
    </source>
</evidence>
<sequence>MELAYLKKLYQDGLFDVYSGFDTWEEAVKAACSPLIRQGLVEPAYADSIIENVAENGPYIFIAPHICMPHSKRTDLVRQAAVSFVKINRPVCYDESDPEMGAELFFAIAVKELNAHLDVMMDLADVFDDEETVRALLDAKTKEDFDKLLG</sequence>
<comment type="subcellular location">
    <subcellularLocation>
        <location evidence="1">Cytoplasm</location>
    </subcellularLocation>
</comment>
<evidence type="ECO:0000256" key="6">
    <source>
        <dbReference type="ARBA" id="ARBA00022683"/>
    </source>
</evidence>
<reference evidence="12" key="1">
    <citation type="submission" date="2021-10" db="EMBL/GenBank/DDBJ databases">
        <title>Anaerobic single-cell dispensing facilitates the cultivation of human gut bacteria.</title>
        <authorList>
            <person name="Afrizal A."/>
        </authorList>
    </citation>
    <scope>NUCLEOTIDE SEQUENCE</scope>
    <source>
        <strain evidence="12">CLA-AA-H272</strain>
    </source>
</reference>
<evidence type="ECO:0000256" key="8">
    <source>
        <dbReference type="ARBA" id="ARBA00037387"/>
    </source>
</evidence>
<dbReference type="PROSITE" id="PS51094">
    <property type="entry name" value="PTS_EIIA_TYPE_2"/>
    <property type="match status" value="1"/>
</dbReference>
<gene>
    <name evidence="12" type="ORF">LKD37_06320</name>
</gene>
<proteinExistence type="predicted"/>
<evidence type="ECO:0000256" key="3">
    <source>
        <dbReference type="ARBA" id="ARBA00022490"/>
    </source>
</evidence>
<evidence type="ECO:0000313" key="13">
    <source>
        <dbReference type="Proteomes" id="UP001199319"/>
    </source>
</evidence>
<dbReference type="GO" id="GO:0005737">
    <property type="term" value="C:cytoplasm"/>
    <property type="evidence" value="ECO:0007669"/>
    <property type="project" value="UniProtKB-SubCell"/>
</dbReference>
<name>A0AAE3AD90_9FIRM</name>
<comment type="function">
    <text evidence="8">The phosphoenolpyruvate-dependent sugar phosphotransferase system (sugar PTS), a major carbohydrate active transport system, catalyzes the phosphorylation of incoming sugar substrates concomitantly with their translocation across the cell membrane. The enzyme II UlaABC PTS system is involved in ascorbate transport.</text>
</comment>
<evidence type="ECO:0000256" key="5">
    <source>
        <dbReference type="ARBA" id="ARBA00022679"/>
    </source>
</evidence>
<feature type="domain" description="PTS EIIA type-2" evidence="11">
    <location>
        <begin position="8"/>
        <end position="150"/>
    </location>
</feature>
<dbReference type="RefSeq" id="WP_302928429.1">
    <property type="nucleotide sequence ID" value="NZ_JAJEPW010000013.1"/>
</dbReference>
<evidence type="ECO:0000256" key="2">
    <source>
        <dbReference type="ARBA" id="ARBA00022448"/>
    </source>
</evidence>
<evidence type="ECO:0000259" key="11">
    <source>
        <dbReference type="PROSITE" id="PS51094"/>
    </source>
</evidence>
<dbReference type="InterPro" id="IPR016152">
    <property type="entry name" value="PTrfase/Anion_transptr"/>
</dbReference>
<keyword evidence="2" id="KW-0813">Transport</keyword>
<dbReference type="Pfam" id="PF00359">
    <property type="entry name" value="PTS_EIIA_2"/>
    <property type="match status" value="1"/>
</dbReference>
<dbReference type="InterPro" id="IPR002178">
    <property type="entry name" value="PTS_EIIA_type-2_dom"/>
</dbReference>
<dbReference type="InterPro" id="IPR051351">
    <property type="entry name" value="Ascorbate-PTS_EIIA_comp"/>
</dbReference>
<dbReference type="Proteomes" id="UP001199319">
    <property type="component" value="Unassembled WGS sequence"/>
</dbReference>
<keyword evidence="4" id="KW-0597">Phosphoprotein</keyword>
<dbReference type="PANTHER" id="PTHR36203">
    <property type="entry name" value="ASCORBATE-SPECIFIC PTS SYSTEM EIIA COMPONENT"/>
    <property type="match status" value="1"/>
</dbReference>
<keyword evidence="3" id="KW-0963">Cytoplasm</keyword>
<dbReference type="EMBL" id="JAJEPW010000013">
    <property type="protein sequence ID" value="MCC2129134.1"/>
    <property type="molecule type" value="Genomic_DNA"/>
</dbReference>
<evidence type="ECO:0000256" key="9">
    <source>
        <dbReference type="ARBA" id="ARBA00041175"/>
    </source>
</evidence>
<keyword evidence="6" id="KW-0598">Phosphotransferase system</keyword>
<accession>A0AAE3AD90</accession>
<dbReference type="SUPFAM" id="SSF55804">
    <property type="entry name" value="Phoshotransferase/anion transport protein"/>
    <property type="match status" value="1"/>
</dbReference>
<dbReference type="AlphaFoldDB" id="A0AAE3AD90"/>
<protein>
    <recommendedName>
        <fullName evidence="9">Ascorbate-specific PTS system EIIA component</fullName>
    </recommendedName>
    <alternativeName>
        <fullName evidence="10">Ascorbate-specific phosphotransferase enzyme IIA component</fullName>
    </alternativeName>
</protein>
<keyword evidence="5" id="KW-0808">Transferase</keyword>
<evidence type="ECO:0000256" key="1">
    <source>
        <dbReference type="ARBA" id="ARBA00004496"/>
    </source>
</evidence>